<feature type="signal peptide" evidence="1">
    <location>
        <begin position="1"/>
        <end position="23"/>
    </location>
</feature>
<feature type="domain" description="EB" evidence="2">
    <location>
        <begin position="92"/>
        <end position="127"/>
    </location>
</feature>
<evidence type="ECO:0000256" key="1">
    <source>
        <dbReference type="SAM" id="SignalP"/>
    </source>
</evidence>
<proteinExistence type="evidence at transcript level"/>
<dbReference type="EMBL" id="AK418342">
    <property type="protein sequence ID" value="BAN21545.1"/>
    <property type="molecule type" value="mRNA"/>
</dbReference>
<feature type="chain" id="PRO_5004372397" description="EB domain-containing protein" evidence="1">
    <location>
        <begin position="24"/>
        <end position="182"/>
    </location>
</feature>
<protein>
    <recommendedName>
        <fullName evidence="2">EB domain-containing protein</fullName>
    </recommendedName>
</protein>
<evidence type="ECO:0000259" key="2">
    <source>
        <dbReference type="Pfam" id="PF01683"/>
    </source>
</evidence>
<accession>R4WL22</accession>
<sequence>MPELLQSCILIVTLCASLSYVCGSPLVEPTKNGSQPVTETIKIASTTISPLQGNALTTANLNSSSTIPPNSANNTNKNEVVSAVLFSFLGRKAIGEFCKSDDDCDIKEAFCVNGSCQCSSEYVPSSNKMSCLIRPRGLLDSCSENAQCEVGLNATGLVICVAYTCICSLDATVVQGRCYKRK</sequence>
<dbReference type="AlphaFoldDB" id="R4WL22"/>
<name>R4WL22_RIPPE</name>
<dbReference type="Pfam" id="PF01683">
    <property type="entry name" value="EB"/>
    <property type="match status" value="1"/>
</dbReference>
<reference evidence="3" key="1">
    <citation type="journal article" date="2013" name="PLoS ONE">
        <title>Gene expression in gut symbiotic organ of stinkbug affected by extracellular bacterial symbiont.</title>
        <authorList>
            <person name="Futahashi R."/>
            <person name="Tanaka K."/>
            <person name="Tanahashi M."/>
            <person name="Nikoh N."/>
            <person name="Kikuchi Y."/>
            <person name="Lee B.L."/>
            <person name="Fukatsu T."/>
        </authorList>
    </citation>
    <scope>NUCLEOTIDE SEQUENCE</scope>
    <source>
        <tissue evidence="3">Midgut</tissue>
    </source>
</reference>
<keyword evidence="1" id="KW-0732">Signal</keyword>
<feature type="non-terminal residue" evidence="3">
    <location>
        <position position="182"/>
    </location>
</feature>
<evidence type="ECO:0000313" key="3">
    <source>
        <dbReference type="EMBL" id="BAN21545.1"/>
    </source>
</evidence>
<dbReference type="InterPro" id="IPR006149">
    <property type="entry name" value="EB_dom"/>
</dbReference>
<organism evidence="3">
    <name type="scientific">Riptortus pedestris</name>
    <name type="common">Bean bug</name>
    <dbReference type="NCBI Taxonomy" id="329032"/>
    <lineage>
        <taxon>Eukaryota</taxon>
        <taxon>Metazoa</taxon>
        <taxon>Ecdysozoa</taxon>
        <taxon>Arthropoda</taxon>
        <taxon>Hexapoda</taxon>
        <taxon>Insecta</taxon>
        <taxon>Pterygota</taxon>
        <taxon>Neoptera</taxon>
        <taxon>Paraneoptera</taxon>
        <taxon>Hemiptera</taxon>
        <taxon>Heteroptera</taxon>
        <taxon>Panheteroptera</taxon>
        <taxon>Pentatomomorpha</taxon>
        <taxon>Coreoidea</taxon>
        <taxon>Alydidae</taxon>
        <taxon>Riptortus</taxon>
    </lineage>
</organism>